<dbReference type="InterPro" id="IPR029098">
    <property type="entry name" value="Acetyltransf_C"/>
</dbReference>
<dbReference type="InterPro" id="IPR037157">
    <property type="entry name" value="Acetyltransf_C_sf"/>
</dbReference>
<keyword evidence="8" id="KW-1185">Reference proteome</keyword>
<name>A0ABP8G695_9BACT</name>
<dbReference type="PANTHER" id="PTHR43480">
    <property type="entry name" value="ACYL-[ACYL-CARRIER-PROTEIN]--UDP-N-ACETYLGLUCOSAMINE O-ACYLTRANSFERASE"/>
    <property type="match status" value="1"/>
</dbReference>
<evidence type="ECO:0000259" key="6">
    <source>
        <dbReference type="Pfam" id="PF13720"/>
    </source>
</evidence>
<reference evidence="8" key="1">
    <citation type="journal article" date="2019" name="Int. J. Syst. Evol. Microbiol.">
        <title>The Global Catalogue of Microorganisms (GCM) 10K type strain sequencing project: providing services to taxonomists for standard genome sequencing and annotation.</title>
        <authorList>
            <consortium name="The Broad Institute Genomics Platform"/>
            <consortium name="The Broad Institute Genome Sequencing Center for Infectious Disease"/>
            <person name="Wu L."/>
            <person name="Ma J."/>
        </authorList>
    </citation>
    <scope>NUCLEOTIDE SEQUENCE [LARGE SCALE GENOMIC DNA]</scope>
    <source>
        <strain evidence="8">JCM 17919</strain>
    </source>
</reference>
<dbReference type="RefSeq" id="WP_345252740.1">
    <property type="nucleotide sequence ID" value="NZ_BAABGY010000001.1"/>
</dbReference>
<evidence type="ECO:0000256" key="2">
    <source>
        <dbReference type="ARBA" id="ARBA00022556"/>
    </source>
</evidence>
<gene>
    <name evidence="7" type="primary">lpxA</name>
    <name evidence="7" type="ORF">GCM10023184_02260</name>
</gene>
<dbReference type="PIRSF" id="PIRSF000456">
    <property type="entry name" value="UDP-GlcNAc_acltr"/>
    <property type="match status" value="1"/>
</dbReference>
<keyword evidence="2" id="KW-0441">Lipid A biosynthesis</keyword>
<dbReference type="CDD" id="cd03351">
    <property type="entry name" value="LbH_UDP-GlcNAc_AT"/>
    <property type="match status" value="1"/>
</dbReference>
<evidence type="ECO:0000313" key="7">
    <source>
        <dbReference type="EMBL" id="GAA4318185.1"/>
    </source>
</evidence>
<dbReference type="Gene3D" id="2.160.10.10">
    <property type="entry name" value="Hexapeptide repeat proteins"/>
    <property type="match status" value="1"/>
</dbReference>
<organism evidence="7 8">
    <name type="scientific">Flaviaesturariibacter amylovorans</name>
    <dbReference type="NCBI Taxonomy" id="1084520"/>
    <lineage>
        <taxon>Bacteria</taxon>
        <taxon>Pseudomonadati</taxon>
        <taxon>Bacteroidota</taxon>
        <taxon>Chitinophagia</taxon>
        <taxon>Chitinophagales</taxon>
        <taxon>Chitinophagaceae</taxon>
        <taxon>Flaviaestuariibacter</taxon>
    </lineage>
</organism>
<keyword evidence="4" id="KW-0443">Lipid metabolism</keyword>
<dbReference type="Proteomes" id="UP001501725">
    <property type="component" value="Unassembled WGS sequence"/>
</dbReference>
<feature type="domain" description="UDP N-acetylglucosamine O-acyltransferase C-terminal" evidence="6">
    <location>
        <begin position="173"/>
        <end position="254"/>
    </location>
</feature>
<dbReference type="Pfam" id="PF00132">
    <property type="entry name" value="Hexapep"/>
    <property type="match status" value="2"/>
</dbReference>
<dbReference type="NCBIfam" id="TIGR01852">
    <property type="entry name" value="lipid_A_lpxA"/>
    <property type="match status" value="1"/>
</dbReference>
<evidence type="ECO:0000256" key="5">
    <source>
        <dbReference type="ARBA" id="ARBA00023315"/>
    </source>
</evidence>
<evidence type="ECO:0000256" key="4">
    <source>
        <dbReference type="ARBA" id="ARBA00023098"/>
    </source>
</evidence>
<dbReference type="SUPFAM" id="SSF51161">
    <property type="entry name" value="Trimeric LpxA-like enzymes"/>
    <property type="match status" value="1"/>
</dbReference>
<dbReference type="InterPro" id="IPR010137">
    <property type="entry name" value="Lipid_A_LpxA"/>
</dbReference>
<dbReference type="Gene3D" id="1.20.1180.10">
    <property type="entry name" value="Udp N-acetylglucosamine O-acyltransferase, C-terminal domain"/>
    <property type="match status" value="1"/>
</dbReference>
<dbReference type="PANTHER" id="PTHR43480:SF1">
    <property type="entry name" value="ACYL-[ACYL-CARRIER-PROTEIN]--UDP-N-ACETYLGLUCOSAMINE O-ACYLTRANSFERASE, MITOCHONDRIAL-RELATED"/>
    <property type="match status" value="1"/>
</dbReference>
<sequence length="264" mass="28477">MISPLAQIHPNAKIGNNVTIDPFTVVYDDVEIGDGTHIMPNVTVFSGSRIGKDCTIFPGAVIGAIPQDLKFVGEATTAEIGDRTTIRECVTIHRGTKDKWTTRVGADCLLMAYVHVAHDCIVGNNVILANAVQLAGHVLIDDYARIGGHCGVHQFIHIGAHTYVGAQLLIRKDIPPFVKAARDPLSFVGVNSVGLGRAGYSKESIDEISAIYHVLFVEKHPVSKSIELIKTNFPATETRDNILSFIESSKAGIIKRNAKGGDED</sequence>
<comment type="caution">
    <text evidence="7">The sequence shown here is derived from an EMBL/GenBank/DDBJ whole genome shotgun (WGS) entry which is preliminary data.</text>
</comment>
<keyword evidence="5" id="KW-0012">Acyltransferase</keyword>
<dbReference type="NCBIfam" id="NF003657">
    <property type="entry name" value="PRK05289.1"/>
    <property type="match status" value="1"/>
</dbReference>
<accession>A0ABP8G695</accession>
<protein>
    <submittedName>
        <fullName evidence="7">Acyl-ACP--UDP-N-acetylglucosamine O-acyltransferase</fullName>
    </submittedName>
</protein>
<keyword evidence="1" id="KW-0444">Lipid biosynthesis</keyword>
<evidence type="ECO:0000313" key="8">
    <source>
        <dbReference type="Proteomes" id="UP001501725"/>
    </source>
</evidence>
<proteinExistence type="predicted"/>
<dbReference type="InterPro" id="IPR011004">
    <property type="entry name" value="Trimer_LpxA-like_sf"/>
</dbReference>
<keyword evidence="3" id="KW-0808">Transferase</keyword>
<dbReference type="Pfam" id="PF13720">
    <property type="entry name" value="Acetyltransf_11"/>
    <property type="match status" value="1"/>
</dbReference>
<evidence type="ECO:0000256" key="1">
    <source>
        <dbReference type="ARBA" id="ARBA00022516"/>
    </source>
</evidence>
<evidence type="ECO:0000256" key="3">
    <source>
        <dbReference type="ARBA" id="ARBA00022679"/>
    </source>
</evidence>
<dbReference type="InterPro" id="IPR001451">
    <property type="entry name" value="Hexapep"/>
</dbReference>
<dbReference type="EMBL" id="BAABGY010000001">
    <property type="protein sequence ID" value="GAA4318185.1"/>
    <property type="molecule type" value="Genomic_DNA"/>
</dbReference>